<dbReference type="GO" id="GO:0003700">
    <property type="term" value="F:DNA-binding transcription factor activity"/>
    <property type="evidence" value="ECO:0007669"/>
    <property type="project" value="InterPro"/>
</dbReference>
<dbReference type="Proteomes" id="UP000050961">
    <property type="component" value="Unassembled WGS sequence"/>
</dbReference>
<dbReference type="RefSeq" id="WP_034989183.1">
    <property type="nucleotide sequence ID" value="NZ_AYZF01000002.1"/>
</dbReference>
<dbReference type="Gene3D" id="1.10.10.10">
    <property type="entry name" value="Winged helix-like DNA-binding domain superfamily/Winged helix DNA-binding domain"/>
    <property type="match status" value="1"/>
</dbReference>
<comment type="similarity">
    <text evidence="1">Belongs to the LysR transcriptional regulatory family.</text>
</comment>
<keyword evidence="4" id="KW-0804">Transcription</keyword>
<reference evidence="6 7" key="1">
    <citation type="journal article" date="2015" name="Genome Announc.">
        <title>Expanding the biotechnology potential of lactobacilli through comparative genomics of 213 strains and associated genera.</title>
        <authorList>
            <person name="Sun Z."/>
            <person name="Harris H.M."/>
            <person name="McCann A."/>
            <person name="Guo C."/>
            <person name="Argimon S."/>
            <person name="Zhang W."/>
            <person name="Yang X."/>
            <person name="Jeffery I.B."/>
            <person name="Cooney J.C."/>
            <person name="Kagawa T.F."/>
            <person name="Liu W."/>
            <person name="Song Y."/>
            <person name="Salvetti E."/>
            <person name="Wrobel A."/>
            <person name="Rasinkangas P."/>
            <person name="Parkhill J."/>
            <person name="Rea M.C."/>
            <person name="O'Sullivan O."/>
            <person name="Ritari J."/>
            <person name="Douillard F.P."/>
            <person name="Paul Ross R."/>
            <person name="Yang R."/>
            <person name="Briner A.E."/>
            <person name="Felis G.E."/>
            <person name="de Vos W.M."/>
            <person name="Barrangou R."/>
            <person name="Klaenhammer T.R."/>
            <person name="Caufield P.W."/>
            <person name="Cui Y."/>
            <person name="Zhang H."/>
            <person name="O'Toole P.W."/>
        </authorList>
    </citation>
    <scope>NUCLEOTIDE SEQUENCE [LARGE SCALE GENOMIC DNA]</scope>
    <source>
        <strain evidence="6 7">DSM 21376</strain>
    </source>
</reference>
<name>A0A023CYK8_9LACO</name>
<dbReference type="InterPro" id="IPR000847">
    <property type="entry name" value="LysR_HTH_N"/>
</dbReference>
<evidence type="ECO:0000256" key="4">
    <source>
        <dbReference type="ARBA" id="ARBA00023163"/>
    </source>
</evidence>
<gene>
    <name evidence="6" type="ORF">FD15_GL000754</name>
</gene>
<evidence type="ECO:0000256" key="3">
    <source>
        <dbReference type="ARBA" id="ARBA00023125"/>
    </source>
</evidence>
<dbReference type="PANTHER" id="PTHR30419:SF8">
    <property type="entry name" value="NITROGEN ASSIMILATION TRANSCRIPTIONAL ACTIVATOR-RELATED"/>
    <property type="match status" value="1"/>
</dbReference>
<dbReference type="Gene3D" id="3.40.190.290">
    <property type="match status" value="1"/>
</dbReference>
<dbReference type="OrthoDB" id="9803735at2"/>
<dbReference type="PANTHER" id="PTHR30419">
    <property type="entry name" value="HTH-TYPE TRANSCRIPTIONAL REGULATOR YBHD"/>
    <property type="match status" value="1"/>
</dbReference>
<dbReference type="Pfam" id="PF03466">
    <property type="entry name" value="LysR_substrate"/>
    <property type="match status" value="1"/>
</dbReference>
<dbReference type="AlphaFoldDB" id="A0A023CYK8"/>
<dbReference type="InterPro" id="IPR050950">
    <property type="entry name" value="HTH-type_LysR_regulators"/>
</dbReference>
<dbReference type="SUPFAM" id="SSF53850">
    <property type="entry name" value="Periplasmic binding protein-like II"/>
    <property type="match status" value="1"/>
</dbReference>
<evidence type="ECO:0000256" key="1">
    <source>
        <dbReference type="ARBA" id="ARBA00009437"/>
    </source>
</evidence>
<dbReference type="SUPFAM" id="SSF46785">
    <property type="entry name" value="Winged helix' DNA-binding domain"/>
    <property type="match status" value="1"/>
</dbReference>
<dbReference type="STRING" id="1423806.FD15_GL000754"/>
<protein>
    <submittedName>
        <fullName evidence="6">Malolactic regulator</fullName>
    </submittedName>
</protein>
<comment type="caution">
    <text evidence="6">The sequence shown here is derived from an EMBL/GenBank/DDBJ whole genome shotgun (WGS) entry which is preliminary data.</text>
</comment>
<dbReference type="Pfam" id="PF00126">
    <property type="entry name" value="HTH_1"/>
    <property type="match status" value="1"/>
</dbReference>
<dbReference type="GO" id="GO:0005829">
    <property type="term" value="C:cytosol"/>
    <property type="evidence" value="ECO:0007669"/>
    <property type="project" value="TreeGrafter"/>
</dbReference>
<evidence type="ECO:0000313" key="7">
    <source>
        <dbReference type="Proteomes" id="UP000050961"/>
    </source>
</evidence>
<evidence type="ECO:0000259" key="5">
    <source>
        <dbReference type="PROSITE" id="PS50931"/>
    </source>
</evidence>
<dbReference type="InterPro" id="IPR005119">
    <property type="entry name" value="LysR_subst-bd"/>
</dbReference>
<dbReference type="eggNOG" id="COG0583">
    <property type="taxonomic scope" value="Bacteria"/>
</dbReference>
<keyword evidence="3" id="KW-0238">DNA-binding</keyword>
<sequence length="298" mass="34338">MNTRDIEYFIKLTELKNFSKVAQEFKVSQPSVTFALQRLEKELDTKLIIRHRARGQLVITDSGHQLLQHAKQMLRHYQLIKMEINNIKQKKLSLGLPPIIENNYFPAVARILKEKNLLSKINTMEYGSMRTLEALKNGAVDLALLGSIDSLSDEEIITEEFDRQTFSIFVSREHKLASKKNIYFAELRKEDFVLFKNGFVHNQAINVLAQRNHFRPHVIFRSNGTHSLMNLIADGVGVGFLTSVIKPMRTDIVKLNLLDKDMPQFVTSIAYRQAYFFNALQKEILDNIRTALFEKGIG</sequence>
<dbReference type="EMBL" id="AYZF01000002">
    <property type="protein sequence ID" value="KRN07474.1"/>
    <property type="molecule type" value="Genomic_DNA"/>
</dbReference>
<dbReference type="GO" id="GO:0003677">
    <property type="term" value="F:DNA binding"/>
    <property type="evidence" value="ECO:0007669"/>
    <property type="project" value="UniProtKB-KW"/>
</dbReference>
<dbReference type="PRINTS" id="PR00039">
    <property type="entry name" value="HTHLYSR"/>
</dbReference>
<dbReference type="PROSITE" id="PS50931">
    <property type="entry name" value="HTH_LYSR"/>
    <property type="match status" value="1"/>
</dbReference>
<dbReference type="InterPro" id="IPR036390">
    <property type="entry name" value="WH_DNA-bd_sf"/>
</dbReference>
<organism evidence="6 7">
    <name type="scientific">Liquorilactobacillus sucicola DSM 21376 = JCM 15457</name>
    <dbReference type="NCBI Taxonomy" id="1423806"/>
    <lineage>
        <taxon>Bacteria</taxon>
        <taxon>Bacillati</taxon>
        <taxon>Bacillota</taxon>
        <taxon>Bacilli</taxon>
        <taxon>Lactobacillales</taxon>
        <taxon>Lactobacillaceae</taxon>
        <taxon>Liquorilactobacillus</taxon>
    </lineage>
</organism>
<feature type="domain" description="HTH lysR-type" evidence="5">
    <location>
        <begin position="1"/>
        <end position="58"/>
    </location>
</feature>
<evidence type="ECO:0000256" key="2">
    <source>
        <dbReference type="ARBA" id="ARBA00023015"/>
    </source>
</evidence>
<dbReference type="PATRIC" id="fig|1423806.3.peg.766"/>
<keyword evidence="7" id="KW-1185">Reference proteome</keyword>
<accession>A0A023CYK8</accession>
<dbReference type="InterPro" id="IPR036388">
    <property type="entry name" value="WH-like_DNA-bd_sf"/>
</dbReference>
<proteinExistence type="inferred from homology"/>
<keyword evidence="2" id="KW-0805">Transcription regulation</keyword>
<evidence type="ECO:0000313" key="6">
    <source>
        <dbReference type="EMBL" id="KRN07474.1"/>
    </source>
</evidence>